<feature type="compositionally biased region" description="Basic and acidic residues" evidence="1">
    <location>
        <begin position="78"/>
        <end position="93"/>
    </location>
</feature>
<dbReference type="AlphaFoldDB" id="A0A9N7Y7C6"/>
<evidence type="ECO:0000256" key="1">
    <source>
        <dbReference type="SAM" id="MobiDB-lite"/>
    </source>
</evidence>
<feature type="region of interest" description="Disordered" evidence="1">
    <location>
        <begin position="78"/>
        <end position="100"/>
    </location>
</feature>
<accession>A0A9N7Y7C6</accession>
<keyword evidence="3" id="KW-1185">Reference proteome</keyword>
<dbReference type="EMBL" id="CADEAL010000084">
    <property type="protein sequence ID" value="CAB1414034.1"/>
    <property type="molecule type" value="Genomic_DNA"/>
</dbReference>
<gene>
    <name evidence="2" type="ORF">PLEPLA_LOCUS1737</name>
</gene>
<evidence type="ECO:0000313" key="3">
    <source>
        <dbReference type="Proteomes" id="UP001153269"/>
    </source>
</evidence>
<reference evidence="2" key="1">
    <citation type="submission" date="2020-03" db="EMBL/GenBank/DDBJ databases">
        <authorList>
            <person name="Weist P."/>
        </authorList>
    </citation>
    <scope>NUCLEOTIDE SEQUENCE</scope>
</reference>
<sequence>MSSPFREMAAVGLFRTELFLFDWHLYANHDRCNQPTILPLFFSSPLSLSSICSYPPDRESSIFIGETCAVLTERALTEREEGKQRPLDSRKDTLSLSHKSSRIKRREEVILSSSPVHSLILLQQTLSPPGARVPSVGRFLLTTL</sequence>
<dbReference type="Proteomes" id="UP001153269">
    <property type="component" value="Unassembled WGS sequence"/>
</dbReference>
<name>A0A9N7Y7C6_PLEPL</name>
<protein>
    <submittedName>
        <fullName evidence="2">Uncharacterized protein</fullName>
    </submittedName>
</protein>
<evidence type="ECO:0000313" key="2">
    <source>
        <dbReference type="EMBL" id="CAB1414034.1"/>
    </source>
</evidence>
<proteinExistence type="predicted"/>
<comment type="caution">
    <text evidence="2">The sequence shown here is derived from an EMBL/GenBank/DDBJ whole genome shotgun (WGS) entry which is preliminary data.</text>
</comment>
<organism evidence="2 3">
    <name type="scientific">Pleuronectes platessa</name>
    <name type="common">European plaice</name>
    <dbReference type="NCBI Taxonomy" id="8262"/>
    <lineage>
        <taxon>Eukaryota</taxon>
        <taxon>Metazoa</taxon>
        <taxon>Chordata</taxon>
        <taxon>Craniata</taxon>
        <taxon>Vertebrata</taxon>
        <taxon>Euteleostomi</taxon>
        <taxon>Actinopterygii</taxon>
        <taxon>Neopterygii</taxon>
        <taxon>Teleostei</taxon>
        <taxon>Neoteleostei</taxon>
        <taxon>Acanthomorphata</taxon>
        <taxon>Carangaria</taxon>
        <taxon>Pleuronectiformes</taxon>
        <taxon>Pleuronectoidei</taxon>
        <taxon>Pleuronectidae</taxon>
        <taxon>Pleuronectes</taxon>
    </lineage>
</organism>